<evidence type="ECO:0000256" key="1">
    <source>
        <dbReference type="ARBA" id="ARBA00022729"/>
    </source>
</evidence>
<reference evidence="4 5" key="1">
    <citation type="journal article" date="2015" name="Geomicrobiol. J.">
        <title>Caldisalinibacter kiritimatiensis gen. nov., sp. nov., a moderately thermohalophilic thiosulfate-reducing bacterium from a hypersaline microbial mat.</title>
        <authorList>
            <person name="Ben Hania W."/>
            <person name="Joseph M."/>
            <person name="Fiebig A."/>
            <person name="Bunk B."/>
            <person name="Klenk H.-P."/>
            <person name="Fardeau M.-L."/>
            <person name="Spring S."/>
        </authorList>
    </citation>
    <scope>NUCLEOTIDE SEQUENCE [LARGE SCALE GENOMIC DNA]</scope>
    <source>
        <strain evidence="4 5">L21-TH-D2</strain>
    </source>
</reference>
<dbReference type="EMBL" id="ARZA01000202">
    <property type="protein sequence ID" value="EOD00199.1"/>
    <property type="molecule type" value="Genomic_DNA"/>
</dbReference>
<organism evidence="4 5">
    <name type="scientific">Caldisalinibacter kiritimatiensis</name>
    <dbReference type="NCBI Taxonomy" id="1304284"/>
    <lineage>
        <taxon>Bacteria</taxon>
        <taxon>Bacillati</taxon>
        <taxon>Bacillota</taxon>
        <taxon>Tissierellia</taxon>
        <taxon>Tissierellales</taxon>
        <taxon>Thermohalobacteraceae</taxon>
        <taxon>Caldisalinibacter</taxon>
    </lineage>
</organism>
<dbReference type="eggNOG" id="ENOG5032TRR">
    <property type="taxonomic scope" value="Bacteria"/>
</dbReference>
<keyword evidence="1" id="KW-0732">Signal</keyword>
<comment type="caution">
    <text evidence="4">The sequence shown here is derived from an EMBL/GenBank/DDBJ whole genome shotgun (WGS) entry which is preliminary data.</text>
</comment>
<proteinExistence type="predicted"/>
<dbReference type="Proteomes" id="UP000013378">
    <property type="component" value="Unassembled WGS sequence"/>
</dbReference>
<dbReference type="RefSeq" id="WP_006314421.1">
    <property type="nucleotide sequence ID" value="NZ_ARZA01000202.1"/>
</dbReference>
<name>R1CU37_9FIRM</name>
<feature type="domain" description="DUF4352" evidence="3">
    <location>
        <begin position="63"/>
        <end position="186"/>
    </location>
</feature>
<evidence type="ECO:0000259" key="3">
    <source>
        <dbReference type="Pfam" id="PF11611"/>
    </source>
</evidence>
<dbReference type="Pfam" id="PF11611">
    <property type="entry name" value="DUF4352"/>
    <property type="match status" value="1"/>
</dbReference>
<dbReference type="STRING" id="1304284.L21TH_1775"/>
<feature type="region of interest" description="Disordered" evidence="2">
    <location>
        <begin position="26"/>
        <end position="57"/>
    </location>
</feature>
<sequence>MKKILKWIGIVFVGLIIIGAIAGGGEEGSDNNTSSNESTTQEASSESTTETKTAEEPVTEEYFKIGDVVKVGNLEYTVNEVLQADKLGNEYLNEEANGVFLILNVTVTNRDKEGRTIDSAMFKLIESDGTEYDSNGSAAIYIEGNDDFFLAQVNPKLSKTGYIVFDVPTVDSSYALKVTGGFWSSEEELIYLTNE</sequence>
<feature type="compositionally biased region" description="Low complexity" evidence="2">
    <location>
        <begin position="30"/>
        <end position="51"/>
    </location>
</feature>
<gene>
    <name evidence="4" type="ORF">L21TH_1775</name>
</gene>
<dbReference type="InterPro" id="IPR029051">
    <property type="entry name" value="DUF4352"/>
</dbReference>
<accession>R1CU37</accession>
<evidence type="ECO:0000256" key="2">
    <source>
        <dbReference type="SAM" id="MobiDB-lite"/>
    </source>
</evidence>
<dbReference type="Gene3D" id="2.60.40.1240">
    <property type="match status" value="1"/>
</dbReference>
<dbReference type="InterPro" id="IPR029050">
    <property type="entry name" value="Immunoprotect_excell_Ig-like"/>
</dbReference>
<evidence type="ECO:0000313" key="4">
    <source>
        <dbReference type="EMBL" id="EOD00199.1"/>
    </source>
</evidence>
<keyword evidence="5" id="KW-1185">Reference proteome</keyword>
<evidence type="ECO:0000313" key="5">
    <source>
        <dbReference type="Proteomes" id="UP000013378"/>
    </source>
</evidence>
<dbReference type="OrthoDB" id="2389763at2"/>
<dbReference type="AlphaFoldDB" id="R1CU37"/>
<protein>
    <recommendedName>
        <fullName evidence="3">DUF4352 domain-containing protein</fullName>
    </recommendedName>
</protein>